<comment type="caution">
    <text evidence="1">The sequence shown here is derived from an EMBL/GenBank/DDBJ whole genome shotgun (WGS) entry which is preliminary data.</text>
</comment>
<organism evidence="1 2">
    <name type="scientific">Mesohalobacter halotolerans</name>
    <dbReference type="NCBI Taxonomy" id="1883405"/>
    <lineage>
        <taxon>Bacteria</taxon>
        <taxon>Pseudomonadati</taxon>
        <taxon>Bacteroidota</taxon>
        <taxon>Flavobacteriia</taxon>
        <taxon>Flavobacteriales</taxon>
        <taxon>Flavobacteriaceae</taxon>
        <taxon>Mesohalobacter</taxon>
    </lineage>
</organism>
<dbReference type="RefSeq" id="WP_138932253.1">
    <property type="nucleotide sequence ID" value="NZ_SWMU01000003.1"/>
</dbReference>
<dbReference type="OrthoDB" id="2247630at2"/>
<dbReference type="Proteomes" id="UP000306552">
    <property type="component" value="Unassembled WGS sequence"/>
</dbReference>
<accession>A0A4U5TQ44</accession>
<sequence>MKLEILSIIFLFNLINISGQNITYIYDKETNLPISYASISYNDGGFYTNSNGSFNTNLIPDKTDTIKISILGYKNLSIHRYEIPDTIFLQPKVNKLNEVTIIDYKKEISIKPQKNILIDHQSWPLKNYNELCTCLYPKKYADARIDKIIFRFKHHKWSKNFTDNVRAILKFNVYEGSDTLFKNKIYQTKEFKIENKNVDLDVNFGKSDTYFSKEGVCIGIEMIGLSKDGFLLDKSSSVRPKLHKEESKYYDQKTYIKFVFNDTISAIPIIDFINKGRMRNKPYKRRNLSLGLKLKY</sequence>
<proteinExistence type="predicted"/>
<dbReference type="AlphaFoldDB" id="A0A4U5TQ44"/>
<dbReference type="GO" id="GO:0004180">
    <property type="term" value="F:carboxypeptidase activity"/>
    <property type="evidence" value="ECO:0007669"/>
    <property type="project" value="UniProtKB-KW"/>
</dbReference>
<dbReference type="SUPFAM" id="SSF49464">
    <property type="entry name" value="Carboxypeptidase regulatory domain-like"/>
    <property type="match status" value="1"/>
</dbReference>
<dbReference type="EMBL" id="SWMU01000003">
    <property type="protein sequence ID" value="TKS56136.1"/>
    <property type="molecule type" value="Genomic_DNA"/>
</dbReference>
<evidence type="ECO:0000313" key="2">
    <source>
        <dbReference type="Proteomes" id="UP000306552"/>
    </source>
</evidence>
<protein>
    <submittedName>
        <fullName evidence="1">Carboxypeptidase-like regulatory domain-containing protein</fullName>
    </submittedName>
</protein>
<reference evidence="1 2" key="1">
    <citation type="submission" date="2019-04" db="EMBL/GenBank/DDBJ databases">
        <title>Psychroflexus halotolerans sp. nov., isolated from a marine solar saltern.</title>
        <authorList>
            <person name="Feng X."/>
        </authorList>
    </citation>
    <scope>NUCLEOTIDE SEQUENCE [LARGE SCALE GENOMIC DNA]</scope>
    <source>
        <strain evidence="1 2">WDS2C27</strain>
    </source>
</reference>
<keyword evidence="2" id="KW-1185">Reference proteome</keyword>
<keyword evidence="1" id="KW-0121">Carboxypeptidase</keyword>
<name>A0A4U5TQ44_9FLAO</name>
<keyword evidence="1" id="KW-0378">Hydrolase</keyword>
<keyword evidence="1" id="KW-0645">Protease</keyword>
<dbReference type="InterPro" id="IPR008969">
    <property type="entry name" value="CarboxyPept-like_regulatory"/>
</dbReference>
<dbReference type="Pfam" id="PF13715">
    <property type="entry name" value="CarbopepD_reg_2"/>
    <property type="match status" value="1"/>
</dbReference>
<gene>
    <name evidence="1" type="ORF">FCN74_08965</name>
</gene>
<evidence type="ECO:0000313" key="1">
    <source>
        <dbReference type="EMBL" id="TKS56136.1"/>
    </source>
</evidence>